<proteinExistence type="predicted"/>
<organism evidence="2 3">
    <name type="scientific">Lentzea cavernae</name>
    <dbReference type="NCBI Taxonomy" id="2020703"/>
    <lineage>
        <taxon>Bacteria</taxon>
        <taxon>Bacillati</taxon>
        <taxon>Actinomycetota</taxon>
        <taxon>Actinomycetes</taxon>
        <taxon>Pseudonocardiales</taxon>
        <taxon>Pseudonocardiaceae</taxon>
        <taxon>Lentzea</taxon>
    </lineage>
</organism>
<dbReference type="PANTHER" id="PTHR36151">
    <property type="entry name" value="BLR2777 PROTEIN"/>
    <property type="match status" value="1"/>
</dbReference>
<gene>
    <name evidence="2" type="ORF">GCM10017774_13050</name>
</gene>
<evidence type="ECO:0000313" key="3">
    <source>
        <dbReference type="Proteomes" id="UP000605568"/>
    </source>
</evidence>
<evidence type="ECO:0000313" key="2">
    <source>
        <dbReference type="EMBL" id="GHH32319.1"/>
    </source>
</evidence>
<comment type="caution">
    <text evidence="2">The sequence shown here is derived from an EMBL/GenBank/DDBJ whole genome shotgun (WGS) entry which is preliminary data.</text>
</comment>
<keyword evidence="3" id="KW-1185">Reference proteome</keyword>
<dbReference type="EMBL" id="BNAR01000002">
    <property type="protein sequence ID" value="GHH32319.1"/>
    <property type="molecule type" value="Genomic_DNA"/>
</dbReference>
<dbReference type="Proteomes" id="UP000605568">
    <property type="component" value="Unassembled WGS sequence"/>
</dbReference>
<dbReference type="Pfam" id="PF09995">
    <property type="entry name" value="MPAB_Lcp_cat"/>
    <property type="match status" value="1"/>
</dbReference>
<protein>
    <recommendedName>
        <fullName evidence="1">ER-bound oxygenase mpaB/mpaB'/Rubber oxygenase catalytic domain-containing protein</fullName>
    </recommendedName>
</protein>
<reference evidence="3" key="1">
    <citation type="journal article" date="2019" name="Int. J. Syst. Evol. Microbiol.">
        <title>The Global Catalogue of Microorganisms (GCM) 10K type strain sequencing project: providing services to taxonomists for standard genome sequencing and annotation.</title>
        <authorList>
            <consortium name="The Broad Institute Genomics Platform"/>
            <consortium name="The Broad Institute Genome Sequencing Center for Infectious Disease"/>
            <person name="Wu L."/>
            <person name="Ma J."/>
        </authorList>
    </citation>
    <scope>NUCLEOTIDE SEQUENCE [LARGE SCALE GENOMIC DNA]</scope>
    <source>
        <strain evidence="3">CGMCC 4.7367</strain>
    </source>
</reference>
<sequence length="269" mass="30576">MLGPESLHWRFAGDNRVMLLQVKAAVLQLMHPGLGAGVQFHSRFYGQSFEGITASVPAIQGMTYDWPHLGRTAAAIKSRHSAIRGVDEVGRRYSALAPETYFWGHATMFDMMVDAIDLFAAPLSRGDKDRLYLESLATYELYDVSTRDVPKNWSDFREYFDHGCADRLEVTPAAAALLKARNSPPAEVPGVPAPIYRLVRKSLGTTMWWLGLGRLHPVVRDRIGFEWTRRDDARLRALSGVIRSTWPLLPERARYSREYREAQTRLSRR</sequence>
<dbReference type="InterPro" id="IPR018713">
    <property type="entry name" value="MPAB/Lcp_cat_dom"/>
</dbReference>
<evidence type="ECO:0000259" key="1">
    <source>
        <dbReference type="Pfam" id="PF09995"/>
    </source>
</evidence>
<accession>A0ABQ3M487</accession>
<name>A0ABQ3M487_9PSEU</name>
<dbReference type="PANTHER" id="PTHR36151:SF3">
    <property type="entry name" value="ER-BOUND OXYGENASE MPAB_MPAB'_RUBBER OXYGENASE CATALYTIC DOMAIN-CONTAINING PROTEIN"/>
    <property type="match status" value="1"/>
</dbReference>
<feature type="domain" description="ER-bound oxygenase mpaB/mpaB'/Rubber oxygenase catalytic" evidence="1">
    <location>
        <begin position="9"/>
        <end position="243"/>
    </location>
</feature>